<dbReference type="AlphaFoldDB" id="A0AAP0B128"/>
<evidence type="ECO:0000313" key="2">
    <source>
        <dbReference type="Proteomes" id="UP001418222"/>
    </source>
</evidence>
<protein>
    <submittedName>
        <fullName evidence="1">Uncharacterized protein</fullName>
    </submittedName>
</protein>
<comment type="caution">
    <text evidence="1">The sequence shown here is derived from an EMBL/GenBank/DDBJ whole genome shotgun (WGS) entry which is preliminary data.</text>
</comment>
<organism evidence="1 2">
    <name type="scientific">Platanthera zijinensis</name>
    <dbReference type="NCBI Taxonomy" id="2320716"/>
    <lineage>
        <taxon>Eukaryota</taxon>
        <taxon>Viridiplantae</taxon>
        <taxon>Streptophyta</taxon>
        <taxon>Embryophyta</taxon>
        <taxon>Tracheophyta</taxon>
        <taxon>Spermatophyta</taxon>
        <taxon>Magnoliopsida</taxon>
        <taxon>Liliopsida</taxon>
        <taxon>Asparagales</taxon>
        <taxon>Orchidaceae</taxon>
        <taxon>Orchidoideae</taxon>
        <taxon>Orchideae</taxon>
        <taxon>Orchidinae</taxon>
        <taxon>Platanthera</taxon>
    </lineage>
</organism>
<dbReference type="Proteomes" id="UP001418222">
    <property type="component" value="Unassembled WGS sequence"/>
</dbReference>
<sequence length="277" mass="29991">MDYSDPSPDPNIGPVLTPVLLCSRQDFLDPHSLAVLLLLLLPVSSHLEELRARGRSVPFLLMEVAKWQLHPNFSSPSPGCPPPLPQGYSHSLVLVGERWSLALPPTWRGGTKLSEPSKNSGMNPKVTGFLSPELTEPNSLSEIFPIMEPIAAPEPACDDKSGRLEMIGLYNGMCRVVEAGRPDALQAYFGVRSASSRLSNNISDLETIYEDVCRVLTVPNPGTSMEGLDVQSVKGNEILNGGLLSTFESDPKLTAAVEIEFIGSKVDAKETIITEDV</sequence>
<reference evidence="1 2" key="1">
    <citation type="journal article" date="2022" name="Nat. Plants">
        <title>Genomes of leafy and leafless Platanthera orchids illuminate the evolution of mycoheterotrophy.</title>
        <authorList>
            <person name="Li M.H."/>
            <person name="Liu K.W."/>
            <person name="Li Z."/>
            <person name="Lu H.C."/>
            <person name="Ye Q.L."/>
            <person name="Zhang D."/>
            <person name="Wang J.Y."/>
            <person name="Li Y.F."/>
            <person name="Zhong Z.M."/>
            <person name="Liu X."/>
            <person name="Yu X."/>
            <person name="Liu D.K."/>
            <person name="Tu X.D."/>
            <person name="Liu B."/>
            <person name="Hao Y."/>
            <person name="Liao X.Y."/>
            <person name="Jiang Y.T."/>
            <person name="Sun W.H."/>
            <person name="Chen J."/>
            <person name="Chen Y.Q."/>
            <person name="Ai Y."/>
            <person name="Zhai J.W."/>
            <person name="Wu S.S."/>
            <person name="Zhou Z."/>
            <person name="Hsiao Y.Y."/>
            <person name="Wu W.L."/>
            <person name="Chen Y.Y."/>
            <person name="Lin Y.F."/>
            <person name="Hsu J.L."/>
            <person name="Li C.Y."/>
            <person name="Wang Z.W."/>
            <person name="Zhao X."/>
            <person name="Zhong W.Y."/>
            <person name="Ma X.K."/>
            <person name="Ma L."/>
            <person name="Huang J."/>
            <person name="Chen G.Z."/>
            <person name="Huang M.Z."/>
            <person name="Huang L."/>
            <person name="Peng D.H."/>
            <person name="Luo Y.B."/>
            <person name="Zou S.Q."/>
            <person name="Chen S.P."/>
            <person name="Lan S."/>
            <person name="Tsai W.C."/>
            <person name="Van de Peer Y."/>
            <person name="Liu Z.J."/>
        </authorList>
    </citation>
    <scope>NUCLEOTIDE SEQUENCE [LARGE SCALE GENOMIC DNA]</scope>
    <source>
        <strain evidence="1">Lor287</strain>
    </source>
</reference>
<evidence type="ECO:0000313" key="1">
    <source>
        <dbReference type="EMBL" id="KAK8923554.1"/>
    </source>
</evidence>
<dbReference type="EMBL" id="JBBWWQ010000017">
    <property type="protein sequence ID" value="KAK8923554.1"/>
    <property type="molecule type" value="Genomic_DNA"/>
</dbReference>
<keyword evidence="2" id="KW-1185">Reference proteome</keyword>
<gene>
    <name evidence="1" type="ORF">KSP39_PZI019394</name>
</gene>
<name>A0AAP0B128_9ASPA</name>
<accession>A0AAP0B128</accession>
<proteinExistence type="predicted"/>